<gene>
    <name evidence="1" type="ORF">BAMA_04310</name>
</gene>
<dbReference type="EMBL" id="JOTN01000012">
    <property type="protein sequence ID" value="KEK18735.1"/>
    <property type="molecule type" value="Genomic_DNA"/>
</dbReference>
<keyword evidence="2" id="KW-1185">Reference proteome</keyword>
<sequence>MISVHDNTIVSYQINLEKEEIRIHTLTESGDNVYIVFSGVLAHFFETQISNSIIFNIDEDPLPNFFKENKKLLEQQKSYCWPICYEDIKELEETLIKGNYFYYNICASYGLSGWVLAKKLEILDSY</sequence>
<dbReference type="AlphaFoldDB" id="A0A073JWQ4"/>
<reference evidence="1 2" key="1">
    <citation type="submission" date="2014-06" db="EMBL/GenBank/DDBJ databases">
        <title>Draft genome sequence of Bacillus manliponensis JCM 15802 (MCCC 1A00708).</title>
        <authorList>
            <person name="Lai Q."/>
            <person name="Liu Y."/>
            <person name="Shao Z."/>
        </authorList>
    </citation>
    <scope>NUCLEOTIDE SEQUENCE [LARGE SCALE GENOMIC DNA]</scope>
    <source>
        <strain evidence="1 2">JCM 15802</strain>
    </source>
</reference>
<dbReference type="OrthoDB" id="2183738at2"/>
<evidence type="ECO:0000313" key="2">
    <source>
        <dbReference type="Proteomes" id="UP000027822"/>
    </source>
</evidence>
<dbReference type="eggNOG" id="ENOG5032WV1">
    <property type="taxonomic scope" value="Bacteria"/>
</dbReference>
<accession>A0A073JWQ4</accession>
<dbReference type="RefSeq" id="WP_034640433.1">
    <property type="nucleotide sequence ID" value="NZ_CBCSJC010000038.1"/>
</dbReference>
<comment type="caution">
    <text evidence="1">The sequence shown here is derived from an EMBL/GenBank/DDBJ whole genome shotgun (WGS) entry which is preliminary data.</text>
</comment>
<proteinExistence type="predicted"/>
<name>A0A073JWQ4_9BACI</name>
<organism evidence="1 2">
    <name type="scientific">Bacillus manliponensis</name>
    <dbReference type="NCBI Taxonomy" id="574376"/>
    <lineage>
        <taxon>Bacteria</taxon>
        <taxon>Bacillati</taxon>
        <taxon>Bacillota</taxon>
        <taxon>Bacilli</taxon>
        <taxon>Bacillales</taxon>
        <taxon>Bacillaceae</taxon>
        <taxon>Bacillus</taxon>
        <taxon>Bacillus cereus group</taxon>
    </lineage>
</organism>
<dbReference type="Proteomes" id="UP000027822">
    <property type="component" value="Unassembled WGS sequence"/>
</dbReference>
<protein>
    <submittedName>
        <fullName evidence="1">Uncharacterized protein</fullName>
    </submittedName>
</protein>
<evidence type="ECO:0000313" key="1">
    <source>
        <dbReference type="EMBL" id="KEK18735.1"/>
    </source>
</evidence>